<comment type="caution">
    <text evidence="1">The sequence shown here is derived from an EMBL/GenBank/DDBJ whole genome shotgun (WGS) entry which is preliminary data.</text>
</comment>
<dbReference type="InterPro" id="IPR036514">
    <property type="entry name" value="SGNH_hydro_sf"/>
</dbReference>
<gene>
    <name evidence="1" type="ORF">S01H1_35178</name>
</gene>
<accession>X0UVA4</accession>
<feature type="non-terminal residue" evidence="1">
    <location>
        <position position="1"/>
    </location>
</feature>
<dbReference type="SUPFAM" id="SSF52266">
    <property type="entry name" value="SGNH hydrolase"/>
    <property type="match status" value="1"/>
</dbReference>
<name>X0UVA4_9ZZZZ</name>
<protein>
    <recommendedName>
        <fullName evidence="2">SGNH hydrolase-type esterase domain-containing protein</fullName>
    </recommendedName>
</protein>
<sequence>PWATCQQVYQNMWSDAVEASRWQPFDVVVVMCHTPDENLIGIDKTLDAVLQMYSEALENGLQFVFATQPAWHIDSAWQQPSSRAFYDALFELLPSEAMTIDNDQFWKDMGYNLDPANYTDGVHMSDQGGAILGATMRERLCGMGGVVLPCDLEL</sequence>
<proteinExistence type="predicted"/>
<evidence type="ECO:0008006" key="2">
    <source>
        <dbReference type="Google" id="ProtNLM"/>
    </source>
</evidence>
<dbReference type="Gene3D" id="3.40.50.1110">
    <property type="entry name" value="SGNH hydrolase"/>
    <property type="match status" value="1"/>
</dbReference>
<dbReference type="AlphaFoldDB" id="X0UVA4"/>
<dbReference type="EMBL" id="BARS01021964">
    <property type="protein sequence ID" value="GAG09660.1"/>
    <property type="molecule type" value="Genomic_DNA"/>
</dbReference>
<reference evidence="1" key="1">
    <citation type="journal article" date="2014" name="Front. Microbiol.">
        <title>High frequency of phylogenetically diverse reductive dehalogenase-homologous genes in deep subseafloor sedimentary metagenomes.</title>
        <authorList>
            <person name="Kawai M."/>
            <person name="Futagami T."/>
            <person name="Toyoda A."/>
            <person name="Takaki Y."/>
            <person name="Nishi S."/>
            <person name="Hori S."/>
            <person name="Arai W."/>
            <person name="Tsubouchi T."/>
            <person name="Morono Y."/>
            <person name="Uchiyama I."/>
            <person name="Ito T."/>
            <person name="Fujiyama A."/>
            <person name="Inagaki F."/>
            <person name="Takami H."/>
        </authorList>
    </citation>
    <scope>NUCLEOTIDE SEQUENCE</scope>
    <source>
        <strain evidence="1">Expedition CK06-06</strain>
    </source>
</reference>
<evidence type="ECO:0000313" key="1">
    <source>
        <dbReference type="EMBL" id="GAG09660.1"/>
    </source>
</evidence>
<organism evidence="1">
    <name type="scientific">marine sediment metagenome</name>
    <dbReference type="NCBI Taxonomy" id="412755"/>
    <lineage>
        <taxon>unclassified sequences</taxon>
        <taxon>metagenomes</taxon>
        <taxon>ecological metagenomes</taxon>
    </lineage>
</organism>